<dbReference type="SUPFAM" id="SSF56436">
    <property type="entry name" value="C-type lectin-like"/>
    <property type="match status" value="1"/>
</dbReference>
<dbReference type="Gene3D" id="3.10.100.10">
    <property type="entry name" value="Mannose-Binding Protein A, subunit A"/>
    <property type="match status" value="1"/>
</dbReference>
<dbReference type="InterPro" id="IPR016187">
    <property type="entry name" value="CTDL_fold"/>
</dbReference>
<dbReference type="InterPro" id="IPR001304">
    <property type="entry name" value="C-type_lectin-like"/>
</dbReference>
<dbReference type="SMART" id="SM00192">
    <property type="entry name" value="LDLa"/>
    <property type="match status" value="1"/>
</dbReference>
<dbReference type="SUPFAM" id="SSF57424">
    <property type="entry name" value="LDL receptor-like module"/>
    <property type="match status" value="1"/>
</dbReference>
<dbReference type="CDD" id="cd00112">
    <property type="entry name" value="LDLa"/>
    <property type="match status" value="1"/>
</dbReference>
<evidence type="ECO:0000256" key="3">
    <source>
        <dbReference type="SAM" id="SignalP"/>
    </source>
</evidence>
<dbReference type="Pfam" id="PF00057">
    <property type="entry name" value="Ldl_recept_a"/>
    <property type="match status" value="1"/>
</dbReference>
<reference evidence="5" key="1">
    <citation type="submission" date="2014-12" db="EMBL/GenBank/DDBJ databases">
        <title>A C-type lectin (MnCTLDcp1) is involved in the innate immune response of oriental river prawns Macrobrachium nipponense.</title>
        <authorList>
            <person name="Wang Y."/>
            <person name="Wang W."/>
        </authorList>
    </citation>
    <scope>NUCLEOTIDE SEQUENCE</scope>
</reference>
<name>A0A0U2DZD1_MACNP</name>
<dbReference type="InterPro" id="IPR016186">
    <property type="entry name" value="C-type_lectin-like/link_sf"/>
</dbReference>
<evidence type="ECO:0000256" key="1">
    <source>
        <dbReference type="ARBA" id="ARBA00023157"/>
    </source>
</evidence>
<evidence type="ECO:0000259" key="4">
    <source>
        <dbReference type="PROSITE" id="PS50041"/>
    </source>
</evidence>
<dbReference type="Gene3D" id="4.10.400.10">
    <property type="entry name" value="Low-density Lipoprotein Receptor"/>
    <property type="match status" value="1"/>
</dbReference>
<feature type="signal peptide" evidence="3">
    <location>
        <begin position="1"/>
        <end position="20"/>
    </location>
</feature>
<dbReference type="InterPro" id="IPR002172">
    <property type="entry name" value="LDrepeatLR_classA_rpt"/>
</dbReference>
<comment type="caution">
    <text evidence="2">Lacks conserved residue(s) required for the propagation of feature annotation.</text>
</comment>
<dbReference type="PROSITE" id="PS50068">
    <property type="entry name" value="LDLRA_2"/>
    <property type="match status" value="1"/>
</dbReference>
<evidence type="ECO:0000256" key="2">
    <source>
        <dbReference type="PROSITE-ProRule" id="PRU00124"/>
    </source>
</evidence>
<keyword evidence="1" id="KW-1015">Disulfide bond</keyword>
<proteinExistence type="evidence at transcript level"/>
<evidence type="ECO:0000313" key="5">
    <source>
        <dbReference type="EMBL" id="AKQ22256.1"/>
    </source>
</evidence>
<protein>
    <submittedName>
        <fullName evidence="5">CTLDcp1</fullName>
    </submittedName>
</protein>
<dbReference type="InterPro" id="IPR036055">
    <property type="entry name" value="LDL_receptor-like_sf"/>
</dbReference>
<dbReference type="Pfam" id="PF00059">
    <property type="entry name" value="Lectin_C"/>
    <property type="match status" value="1"/>
</dbReference>
<dbReference type="AlphaFoldDB" id="A0A0U2DZD1"/>
<feature type="chain" id="PRO_5006830491" evidence="3">
    <location>
        <begin position="21"/>
        <end position="332"/>
    </location>
</feature>
<feature type="domain" description="C-type lectin" evidence="4">
    <location>
        <begin position="170"/>
        <end position="322"/>
    </location>
</feature>
<dbReference type="PROSITE" id="PS50041">
    <property type="entry name" value="C_TYPE_LECTIN_2"/>
    <property type="match status" value="1"/>
</dbReference>
<accession>A0A0U2DZD1</accession>
<dbReference type="CDD" id="cd00037">
    <property type="entry name" value="CLECT"/>
    <property type="match status" value="1"/>
</dbReference>
<organism evidence="5">
    <name type="scientific">Macrobrachium nipponense</name>
    <name type="common">Oriental river shrimp</name>
    <name type="synonym">Palaemon nipponensis</name>
    <dbReference type="NCBI Taxonomy" id="159736"/>
    <lineage>
        <taxon>Eukaryota</taxon>
        <taxon>Metazoa</taxon>
        <taxon>Ecdysozoa</taxon>
        <taxon>Arthropoda</taxon>
        <taxon>Crustacea</taxon>
        <taxon>Multicrustacea</taxon>
        <taxon>Malacostraca</taxon>
        <taxon>Eumalacostraca</taxon>
        <taxon>Eucarida</taxon>
        <taxon>Decapoda</taxon>
        <taxon>Pleocyemata</taxon>
        <taxon>Caridea</taxon>
        <taxon>Palaemonoidea</taxon>
        <taxon>Palaemonidae</taxon>
        <taxon>Macrobrachium</taxon>
    </lineage>
</organism>
<sequence length="332" mass="37670">MSFLIRTLLLLLVACSFTRATCPESDQIHCKNSDRCTRIRYICDGDNDCGDNSDEDSTLCRYWRNSDCEGNNAKCLRNGRSDCITFSHYCGLSDPPCEGPVDPRLCQMLKDEKIQDIDSIVLETPTTAPTISLATSPSVFYSAEDFHEDFKRQLDLTIRHKDCPQLYTRIGDQCVSVFFIGNLTWLESQAFCQAIGGELFVVKSDLSNYIALLQHFNDNQVTKDFWIGGMYVNSSTGWQWTDERSIQLGAPIWAVRHTPVCSTRVVTSPSFNVTREANDGICYHYKQAPSEPLTGNCLAITYEHYYFASDQECWTRKSPLCVTPDEHPKQAY</sequence>
<keyword evidence="3" id="KW-0732">Signal</keyword>
<dbReference type="EMBL" id="KP277102">
    <property type="protein sequence ID" value="AKQ22256.1"/>
    <property type="molecule type" value="mRNA"/>
</dbReference>